<evidence type="ECO:0000313" key="2">
    <source>
        <dbReference type="Proteomes" id="UP001589609"/>
    </source>
</evidence>
<dbReference type="Gene3D" id="3.40.50.450">
    <property type="match status" value="1"/>
</dbReference>
<organism evidence="1 2">
    <name type="scientific">Ectobacillus funiculus</name>
    <dbReference type="NCBI Taxonomy" id="137993"/>
    <lineage>
        <taxon>Bacteria</taxon>
        <taxon>Bacillati</taxon>
        <taxon>Bacillota</taxon>
        <taxon>Bacilli</taxon>
        <taxon>Bacillales</taxon>
        <taxon>Bacillaceae</taxon>
        <taxon>Ectobacillus</taxon>
    </lineage>
</organism>
<keyword evidence="2" id="KW-1185">Reference proteome</keyword>
<dbReference type="SUPFAM" id="SSF53784">
    <property type="entry name" value="Phosphofructokinase"/>
    <property type="match status" value="1"/>
</dbReference>
<dbReference type="RefSeq" id="WP_379951089.1">
    <property type="nucleotide sequence ID" value="NZ_JBHMAF010000171.1"/>
</dbReference>
<evidence type="ECO:0008006" key="3">
    <source>
        <dbReference type="Google" id="ProtNLM"/>
    </source>
</evidence>
<accession>A0ABV5WKE6</accession>
<reference evidence="1 2" key="1">
    <citation type="submission" date="2024-09" db="EMBL/GenBank/DDBJ databases">
        <authorList>
            <person name="Sun Q."/>
            <person name="Mori K."/>
        </authorList>
    </citation>
    <scope>NUCLEOTIDE SEQUENCE [LARGE SCALE GENOMIC DNA]</scope>
    <source>
        <strain evidence="1 2">JCM 11201</strain>
    </source>
</reference>
<name>A0ABV5WKE6_9BACI</name>
<proteinExistence type="predicted"/>
<dbReference type="Proteomes" id="UP001589609">
    <property type="component" value="Unassembled WGS sequence"/>
</dbReference>
<protein>
    <recommendedName>
        <fullName evidence="3">6-phosphofructokinase</fullName>
    </recommendedName>
</protein>
<dbReference type="InterPro" id="IPR035966">
    <property type="entry name" value="PKF_sf"/>
</dbReference>
<dbReference type="EMBL" id="JBHMAF010000171">
    <property type="protein sequence ID" value="MFB9760811.1"/>
    <property type="molecule type" value="Genomic_DNA"/>
</dbReference>
<sequence>MKTNIIIGQSGGPTSVINMTSRGVGEEAYHTESIDQIYGMRHGLEGILGKGMISLYKKWKRLQINLNIRKQSLVDQGTHRMRQIGTRSVRLILDMLQRWRSLCCL</sequence>
<comment type="caution">
    <text evidence="1">The sequence shown here is derived from an EMBL/GenBank/DDBJ whole genome shotgun (WGS) entry which is preliminary data.</text>
</comment>
<gene>
    <name evidence="1" type="ORF">ACFFMS_21285</name>
</gene>
<evidence type="ECO:0000313" key="1">
    <source>
        <dbReference type="EMBL" id="MFB9760811.1"/>
    </source>
</evidence>